<evidence type="ECO:0000259" key="2">
    <source>
        <dbReference type="Pfam" id="PF07833"/>
    </source>
</evidence>
<comment type="caution">
    <text evidence="3">The sequence shown here is derived from an EMBL/GenBank/DDBJ whole genome shotgun (WGS) entry which is preliminary data.</text>
</comment>
<evidence type="ECO:0000256" key="1">
    <source>
        <dbReference type="SAM" id="SignalP"/>
    </source>
</evidence>
<organism evidence="3 4">
    <name type="scientific">Paenibacillus radicis</name>
    <name type="common">ex Xue et al. 2023</name>
    <dbReference type="NCBI Taxonomy" id="2972489"/>
    <lineage>
        <taxon>Bacteria</taxon>
        <taxon>Bacillati</taxon>
        <taxon>Bacillota</taxon>
        <taxon>Bacilli</taxon>
        <taxon>Bacillales</taxon>
        <taxon>Paenibacillaceae</taxon>
        <taxon>Paenibacillus</taxon>
    </lineage>
</organism>
<feature type="chain" id="PRO_5047136102" evidence="1">
    <location>
        <begin position="23"/>
        <end position="310"/>
    </location>
</feature>
<gene>
    <name evidence="3" type="ORF">NV381_36290</name>
</gene>
<evidence type="ECO:0000313" key="4">
    <source>
        <dbReference type="Proteomes" id="UP001300012"/>
    </source>
</evidence>
<dbReference type="EMBL" id="JANQBD010000049">
    <property type="protein sequence ID" value="MCR8636635.1"/>
    <property type="molecule type" value="Genomic_DNA"/>
</dbReference>
<dbReference type="Proteomes" id="UP001300012">
    <property type="component" value="Unassembled WGS sequence"/>
</dbReference>
<reference evidence="3 4" key="1">
    <citation type="submission" date="2022-08" db="EMBL/GenBank/DDBJ databases">
        <title>Paenibacillus endoradicis sp. nov., Paenibacillus radicibacter sp. nov and Paenibacillus pararadicis sp. nov., three cold-adapted plant growth-promoting bacteria isolated from root of Larix gmelinii in Great Khingan.</title>
        <authorList>
            <person name="Xue H."/>
        </authorList>
    </citation>
    <scope>NUCLEOTIDE SEQUENCE [LARGE SCALE GENOMIC DNA]</scope>
    <source>
        <strain evidence="3 4">N5-1-1-5</strain>
    </source>
</reference>
<protein>
    <submittedName>
        <fullName evidence="3">Copper amine oxidase N-terminal domain-containing protein</fullName>
    </submittedName>
</protein>
<evidence type="ECO:0000313" key="3">
    <source>
        <dbReference type="EMBL" id="MCR8636635.1"/>
    </source>
</evidence>
<name>A0ABT1YUJ5_9BACL</name>
<dbReference type="RefSeq" id="WP_258218132.1">
    <property type="nucleotide sequence ID" value="NZ_JANQBD010000049.1"/>
</dbReference>
<dbReference type="InterPro" id="IPR012854">
    <property type="entry name" value="Cu_amine_oxidase-like_N"/>
</dbReference>
<dbReference type="Pfam" id="PF07833">
    <property type="entry name" value="Cu_amine_oxidN1"/>
    <property type="match status" value="1"/>
</dbReference>
<accession>A0ABT1YUJ5</accession>
<keyword evidence="1" id="KW-0732">Signal</keyword>
<feature type="signal peptide" evidence="1">
    <location>
        <begin position="1"/>
        <end position="22"/>
    </location>
</feature>
<proteinExistence type="predicted"/>
<sequence>MRKYAIGFVVGAILAGATAVYADNAINAVIFPAKYEVNGEARQLPDGYSTINVDGHAYVPIRFVAESLGAVVAYDQDSTTIQVDNDFHVTNMNSGIRAGHLQVTKTAEGSAVEGKLFVGQDHWEAMANSRKSGIAPGSDVTVTGDLLFYDDQGKYIGKVPIQAAFVAKGDQIRDFKATADRDVTGYAFVSLANVGPVPMGLPVPPTVDVYDSSNRLGVGDFRMAAQDGFTKIRGWVSLKHTGNYRYDATLNFYDAAGKALGTAELKQTGSGSAESFTATTFETAGKGDFTGYKSVSVTVNTFEPTSDPSK</sequence>
<feature type="domain" description="Copper amine oxidase-like N-terminal" evidence="2">
    <location>
        <begin position="18"/>
        <end position="82"/>
    </location>
</feature>
<keyword evidence="4" id="KW-1185">Reference proteome</keyword>
<dbReference type="InterPro" id="IPR036582">
    <property type="entry name" value="Mao_N_sf"/>
</dbReference>
<dbReference type="SUPFAM" id="SSF55383">
    <property type="entry name" value="Copper amine oxidase, domain N"/>
    <property type="match status" value="1"/>
</dbReference>